<evidence type="ECO:0000313" key="1">
    <source>
        <dbReference type="EMBL" id="MBB5324091.1"/>
    </source>
</evidence>
<dbReference type="Proteomes" id="UP000520011">
    <property type="component" value="Unassembled WGS sequence"/>
</dbReference>
<evidence type="ECO:0000313" key="2">
    <source>
        <dbReference type="Proteomes" id="UP000520011"/>
    </source>
</evidence>
<protein>
    <submittedName>
        <fullName evidence="1">Uncharacterized protein</fullName>
    </submittedName>
</protein>
<proteinExistence type="predicted"/>
<gene>
    <name evidence="1" type="ORF">HNQ34_001183</name>
</gene>
<organism evidence="1 2">
    <name type="scientific">Anoxybacteroides tepidamans</name>
    <dbReference type="NCBI Taxonomy" id="265948"/>
    <lineage>
        <taxon>Bacteria</taxon>
        <taxon>Bacillati</taxon>
        <taxon>Bacillota</taxon>
        <taxon>Bacilli</taxon>
        <taxon>Bacillales</taxon>
        <taxon>Anoxybacillaceae</taxon>
        <taxon>Anoxybacteroides</taxon>
    </lineage>
</organism>
<sequence length="37" mass="4416">MIVCEWRDFSYTLESFEEMIGDEFEAMMFEDGDDIPS</sequence>
<reference evidence="1 2" key="1">
    <citation type="submission" date="2020-08" db="EMBL/GenBank/DDBJ databases">
        <title>Genomic Encyclopedia of Type Strains, Phase IV (KMG-IV): sequencing the most valuable type-strain genomes for metagenomic binning, comparative biology and taxonomic classification.</title>
        <authorList>
            <person name="Goeker M."/>
        </authorList>
    </citation>
    <scope>NUCLEOTIDE SEQUENCE [LARGE SCALE GENOMIC DNA]</scope>
    <source>
        <strain evidence="1 2">DSM 16325</strain>
    </source>
</reference>
<name>A0A7W8IQG8_9BACL</name>
<comment type="caution">
    <text evidence="1">The sequence shown here is derived from an EMBL/GenBank/DDBJ whole genome shotgun (WGS) entry which is preliminary data.</text>
</comment>
<dbReference type="AlphaFoldDB" id="A0A7W8IQG8"/>
<accession>A0A7W8IQG8</accession>
<dbReference type="EMBL" id="JACHEP010000003">
    <property type="protein sequence ID" value="MBB5324091.1"/>
    <property type="molecule type" value="Genomic_DNA"/>
</dbReference>
<keyword evidence="2" id="KW-1185">Reference proteome</keyword>